<name>A0A919FGJ2_9ACTN</name>
<dbReference type="AlphaFoldDB" id="A0A919FGJ2"/>
<comment type="caution">
    <text evidence="2">The sequence shown here is derived from an EMBL/GenBank/DDBJ whole genome shotgun (WGS) entry which is preliminary data.</text>
</comment>
<reference evidence="2" key="1">
    <citation type="journal article" date="2014" name="Int. J. Syst. Evol. Microbiol.">
        <title>Complete genome sequence of Corynebacterium casei LMG S-19264T (=DSM 44701T), isolated from a smear-ripened cheese.</title>
        <authorList>
            <consortium name="US DOE Joint Genome Institute (JGI-PGF)"/>
            <person name="Walter F."/>
            <person name="Albersmeier A."/>
            <person name="Kalinowski J."/>
            <person name="Ruckert C."/>
        </authorList>
    </citation>
    <scope>NUCLEOTIDE SEQUENCE</scope>
    <source>
        <strain evidence="2">JCM 4646</strain>
    </source>
</reference>
<reference evidence="2" key="2">
    <citation type="submission" date="2020-09" db="EMBL/GenBank/DDBJ databases">
        <authorList>
            <person name="Sun Q."/>
            <person name="Ohkuma M."/>
        </authorList>
    </citation>
    <scope>NUCLEOTIDE SEQUENCE</scope>
    <source>
        <strain evidence="2">JCM 4646</strain>
    </source>
</reference>
<evidence type="ECO:0000313" key="2">
    <source>
        <dbReference type="EMBL" id="GHH65087.1"/>
    </source>
</evidence>
<sequence length="146" mass="15476">MACAKGDLSLATTNEDDKGRPVRHLLLTLTNVGTRKCTVYNYPYVQMGADAQAPVAVIEDSDPKALATLAPGEKAYAALLVSGGHRDTYEAGYVSLSLQGPRPGSHVGESIRAEMPGIDTLTVDDGGRVTYWMTASGLALRFIMSS</sequence>
<dbReference type="Proteomes" id="UP000617734">
    <property type="component" value="Unassembled WGS sequence"/>
</dbReference>
<dbReference type="EMBL" id="BNBO01000006">
    <property type="protein sequence ID" value="GHH65087.1"/>
    <property type="molecule type" value="Genomic_DNA"/>
</dbReference>
<accession>A0A919FGJ2</accession>
<evidence type="ECO:0000313" key="3">
    <source>
        <dbReference type="Proteomes" id="UP000617734"/>
    </source>
</evidence>
<feature type="domain" description="DUF4232" evidence="1">
    <location>
        <begin position="3"/>
        <end position="90"/>
    </location>
</feature>
<dbReference type="Pfam" id="PF14016">
    <property type="entry name" value="DUF4232"/>
    <property type="match status" value="1"/>
</dbReference>
<keyword evidence="3" id="KW-1185">Reference proteome</keyword>
<protein>
    <recommendedName>
        <fullName evidence="1">DUF4232 domain-containing protein</fullName>
    </recommendedName>
</protein>
<evidence type="ECO:0000259" key="1">
    <source>
        <dbReference type="Pfam" id="PF14016"/>
    </source>
</evidence>
<gene>
    <name evidence="2" type="ORF">GCM10018781_16960</name>
</gene>
<dbReference type="InterPro" id="IPR025326">
    <property type="entry name" value="DUF4232"/>
</dbReference>
<proteinExistence type="predicted"/>
<organism evidence="2 3">
    <name type="scientific">Kitasatospora indigofera</name>
    <dbReference type="NCBI Taxonomy" id="67307"/>
    <lineage>
        <taxon>Bacteria</taxon>
        <taxon>Bacillati</taxon>
        <taxon>Actinomycetota</taxon>
        <taxon>Actinomycetes</taxon>
        <taxon>Kitasatosporales</taxon>
        <taxon>Streptomycetaceae</taxon>
        <taxon>Kitasatospora</taxon>
    </lineage>
</organism>